<dbReference type="PRINTS" id="PR00625">
    <property type="entry name" value="JDOMAIN"/>
</dbReference>
<dbReference type="PROSITE" id="PS50076">
    <property type="entry name" value="DNAJ_2"/>
    <property type="match status" value="1"/>
</dbReference>
<dbReference type="Proteomes" id="UP000799772">
    <property type="component" value="Unassembled WGS sequence"/>
</dbReference>
<evidence type="ECO:0000256" key="6">
    <source>
        <dbReference type="SAM" id="MobiDB-lite"/>
    </source>
</evidence>
<name>A0A9P4M674_9PEZI</name>
<proteinExistence type="predicted"/>
<dbReference type="Gene3D" id="1.10.287.110">
    <property type="entry name" value="DnaJ domain"/>
    <property type="match status" value="1"/>
</dbReference>
<evidence type="ECO:0000313" key="11">
    <source>
        <dbReference type="Proteomes" id="UP000799772"/>
    </source>
</evidence>
<dbReference type="PANTHER" id="PTHR44653:SF2">
    <property type="entry name" value="DNAJ HOMOLOG SUBFAMILY C MEMBER 1"/>
    <property type="match status" value="1"/>
</dbReference>
<keyword evidence="3 7" id="KW-1133">Transmembrane helix</keyword>
<sequence>MRLFTTVSVLLAAFATVTIAWDKEDHEIFRIRDDLSALEGPSVSFYDFIGTTPSASQDDINKAYRKKSRIIHPDKARQSFISTYGKSAEKAKDKKKKPGVQVRKQPTQREVDKFTKEATHKYQLLTTVANVLRGPGRERYDHFLRNGFPTWRGTGYYYTRYRPGLGTVLAGLFVFGGGLVHYGVLVLSHKRQRDFVDRYIRHARRMAWGDDLGIQGIPGGSNGSASVSRTESPAPQAPQGDGDDEQAPVPRNRKERRAMEKDSRKKEKNPSRTAARAAVAAKNSGVSTPQDAELTSGPVGTKKRVVAENGKVLIVDSVGNVYLEEETEEGSTHEFLLDPDEIPRPTIYDTAVFRVPIWAYNKTVGRITGKPTIEEILEENADEQDGEGEVDDAVSAALASNANGEARRRKAKYRQK</sequence>
<accession>A0A9P4M674</accession>
<evidence type="ECO:0000256" key="1">
    <source>
        <dbReference type="ARBA" id="ARBA00022692"/>
    </source>
</evidence>
<gene>
    <name evidence="10" type="ORF">NA57DRAFT_39036</name>
</gene>
<evidence type="ECO:0000256" key="2">
    <source>
        <dbReference type="ARBA" id="ARBA00022729"/>
    </source>
</evidence>
<feature type="signal peptide" evidence="8">
    <location>
        <begin position="1"/>
        <end position="20"/>
    </location>
</feature>
<reference evidence="10" key="1">
    <citation type="journal article" date="2020" name="Stud. Mycol.">
        <title>101 Dothideomycetes genomes: a test case for predicting lifestyles and emergence of pathogens.</title>
        <authorList>
            <person name="Haridas S."/>
            <person name="Albert R."/>
            <person name="Binder M."/>
            <person name="Bloem J."/>
            <person name="Labutti K."/>
            <person name="Salamov A."/>
            <person name="Andreopoulos B."/>
            <person name="Baker S."/>
            <person name="Barry K."/>
            <person name="Bills G."/>
            <person name="Bluhm B."/>
            <person name="Cannon C."/>
            <person name="Castanera R."/>
            <person name="Culley D."/>
            <person name="Daum C."/>
            <person name="Ezra D."/>
            <person name="Gonzalez J."/>
            <person name="Henrissat B."/>
            <person name="Kuo A."/>
            <person name="Liang C."/>
            <person name="Lipzen A."/>
            <person name="Lutzoni F."/>
            <person name="Magnuson J."/>
            <person name="Mondo S."/>
            <person name="Nolan M."/>
            <person name="Ohm R."/>
            <person name="Pangilinan J."/>
            <person name="Park H.-J."/>
            <person name="Ramirez L."/>
            <person name="Alfaro M."/>
            <person name="Sun H."/>
            <person name="Tritt A."/>
            <person name="Yoshinaga Y."/>
            <person name="Zwiers L.-H."/>
            <person name="Turgeon B."/>
            <person name="Goodwin S."/>
            <person name="Spatafora J."/>
            <person name="Crous P."/>
            <person name="Grigoriev I."/>
        </authorList>
    </citation>
    <scope>NUCLEOTIDE SEQUENCE</scope>
    <source>
        <strain evidence="10">CBS 133067</strain>
    </source>
</reference>
<feature type="compositionally biased region" description="Basic and acidic residues" evidence="6">
    <location>
        <begin position="257"/>
        <end position="270"/>
    </location>
</feature>
<evidence type="ECO:0000259" key="9">
    <source>
        <dbReference type="PROSITE" id="PS50076"/>
    </source>
</evidence>
<dbReference type="OrthoDB" id="413400at2759"/>
<evidence type="ECO:0000256" key="8">
    <source>
        <dbReference type="SAM" id="SignalP"/>
    </source>
</evidence>
<dbReference type="GO" id="GO:0012505">
    <property type="term" value="C:endomembrane system"/>
    <property type="evidence" value="ECO:0007669"/>
    <property type="project" value="UniProtKB-SubCell"/>
</dbReference>
<dbReference type="InterPro" id="IPR036869">
    <property type="entry name" value="J_dom_sf"/>
</dbReference>
<evidence type="ECO:0000256" key="3">
    <source>
        <dbReference type="ARBA" id="ARBA00022989"/>
    </source>
</evidence>
<evidence type="ECO:0000313" key="10">
    <source>
        <dbReference type="EMBL" id="KAF2098938.1"/>
    </source>
</evidence>
<keyword evidence="4 7" id="KW-0472">Membrane</keyword>
<dbReference type="EMBL" id="ML978126">
    <property type="protein sequence ID" value="KAF2098938.1"/>
    <property type="molecule type" value="Genomic_DNA"/>
</dbReference>
<dbReference type="InterPro" id="IPR052606">
    <property type="entry name" value="DnaJ_domain_protein"/>
</dbReference>
<keyword evidence="11" id="KW-1185">Reference proteome</keyword>
<dbReference type="SUPFAM" id="SSF46565">
    <property type="entry name" value="Chaperone J-domain"/>
    <property type="match status" value="2"/>
</dbReference>
<dbReference type="Pfam" id="PF00226">
    <property type="entry name" value="DnaJ"/>
    <property type="match status" value="1"/>
</dbReference>
<feature type="region of interest" description="Disordered" evidence="6">
    <location>
        <begin position="211"/>
        <end position="297"/>
    </location>
</feature>
<dbReference type="AlphaFoldDB" id="A0A9P4M674"/>
<evidence type="ECO:0000256" key="7">
    <source>
        <dbReference type="SAM" id="Phobius"/>
    </source>
</evidence>
<protein>
    <recommendedName>
        <fullName evidence="9">J domain-containing protein</fullName>
    </recommendedName>
</protein>
<keyword evidence="1 7" id="KW-0812">Transmembrane</keyword>
<feature type="transmembrane region" description="Helical" evidence="7">
    <location>
        <begin position="168"/>
        <end position="188"/>
    </location>
</feature>
<dbReference type="CDD" id="cd06257">
    <property type="entry name" value="DnaJ"/>
    <property type="match status" value="1"/>
</dbReference>
<evidence type="ECO:0000256" key="5">
    <source>
        <dbReference type="ARBA" id="ARBA00037847"/>
    </source>
</evidence>
<feature type="compositionally biased region" description="Polar residues" evidence="6">
    <location>
        <begin position="223"/>
        <end position="233"/>
    </location>
</feature>
<organism evidence="10 11">
    <name type="scientific">Rhizodiscina lignyota</name>
    <dbReference type="NCBI Taxonomy" id="1504668"/>
    <lineage>
        <taxon>Eukaryota</taxon>
        <taxon>Fungi</taxon>
        <taxon>Dikarya</taxon>
        <taxon>Ascomycota</taxon>
        <taxon>Pezizomycotina</taxon>
        <taxon>Dothideomycetes</taxon>
        <taxon>Pleosporomycetidae</taxon>
        <taxon>Aulographales</taxon>
        <taxon>Rhizodiscinaceae</taxon>
        <taxon>Rhizodiscina</taxon>
    </lineage>
</organism>
<comment type="caution">
    <text evidence="10">The sequence shown here is derived from an EMBL/GenBank/DDBJ whole genome shotgun (WGS) entry which is preliminary data.</text>
</comment>
<evidence type="ECO:0000256" key="4">
    <source>
        <dbReference type="ARBA" id="ARBA00023136"/>
    </source>
</evidence>
<feature type="chain" id="PRO_5040516662" description="J domain-containing protein" evidence="8">
    <location>
        <begin position="21"/>
        <end position="416"/>
    </location>
</feature>
<feature type="domain" description="J" evidence="9">
    <location>
        <begin position="44"/>
        <end position="144"/>
    </location>
</feature>
<keyword evidence="2 8" id="KW-0732">Signal</keyword>
<feature type="region of interest" description="Disordered" evidence="6">
    <location>
        <begin position="85"/>
        <end position="104"/>
    </location>
</feature>
<comment type="subcellular location">
    <subcellularLocation>
        <location evidence="5">Endomembrane system</location>
        <topology evidence="5">Single-pass membrane protein</topology>
    </subcellularLocation>
</comment>
<dbReference type="InterPro" id="IPR001623">
    <property type="entry name" value="DnaJ_domain"/>
</dbReference>
<dbReference type="PANTHER" id="PTHR44653">
    <property type="entry name" value="DNAJ HOMOLOG SUBFAMILY C MEMBER 1"/>
    <property type="match status" value="1"/>
</dbReference>